<organism evidence="3 4">
    <name type="scientific">Absidia repens</name>
    <dbReference type="NCBI Taxonomy" id="90262"/>
    <lineage>
        <taxon>Eukaryota</taxon>
        <taxon>Fungi</taxon>
        <taxon>Fungi incertae sedis</taxon>
        <taxon>Mucoromycota</taxon>
        <taxon>Mucoromycotina</taxon>
        <taxon>Mucoromycetes</taxon>
        <taxon>Mucorales</taxon>
        <taxon>Cunninghamellaceae</taxon>
        <taxon>Absidia</taxon>
    </lineage>
</organism>
<dbReference type="InterPro" id="IPR001138">
    <property type="entry name" value="Zn2Cys6_DnaBD"/>
</dbReference>
<sequence>MVNTKNSHSLSTRVDNNGNAITRMHSSMKRPRAPIACIRCHHKKVRCDGEHPNCTRCTQGGILCAYPSNRRSRNTQSTSVDPFIDNLSQLEIKIQQIEADLDSQRNFFLSLQMNKATPTHYTPAYQNSYTTVSGTTMEQPFNHTGMELRRTATQTRLNKEQKQARKTKTKRALPHDSASHQNDNRKKLKQCEQIHTPSPAKIKTPISLSSSSVSSLSSASSSSSPSSSSSLPSTHLFSAKITNNNSTHHPSTSYPPPDSALAAQSMSQHDLFPTLDPFSCNTLADWISPTNQNNIASQLLFSDQTHSLPPPPRKHQYDHSPYPVYSNFHQQTNNPPPPQSFVSQHPSPLITPDYTSDDHGHPRLLSSSSYPMNDDTTQNQSYPLPSYPHTPASTTLNHTPSSYPLSSSSCSTLPQQAPANACHIMDLYNNLTMDDLISFDPQNPTAPIMDSTVWYC</sequence>
<evidence type="ECO:0000313" key="4">
    <source>
        <dbReference type="Proteomes" id="UP000193560"/>
    </source>
</evidence>
<keyword evidence="4" id="KW-1185">Reference proteome</keyword>
<dbReference type="AlphaFoldDB" id="A0A1X2IBU2"/>
<evidence type="ECO:0000256" key="1">
    <source>
        <dbReference type="SAM" id="MobiDB-lite"/>
    </source>
</evidence>
<comment type="caution">
    <text evidence="3">The sequence shown here is derived from an EMBL/GenBank/DDBJ whole genome shotgun (WGS) entry which is preliminary data.</text>
</comment>
<feature type="region of interest" description="Disordered" evidence="1">
    <location>
        <begin position="137"/>
        <end position="265"/>
    </location>
</feature>
<dbReference type="SMART" id="SM00066">
    <property type="entry name" value="GAL4"/>
    <property type="match status" value="1"/>
</dbReference>
<feature type="domain" description="Zn(2)-C6 fungal-type" evidence="2">
    <location>
        <begin position="36"/>
        <end position="66"/>
    </location>
</feature>
<dbReference type="GO" id="GO:0000981">
    <property type="term" value="F:DNA-binding transcription factor activity, RNA polymerase II-specific"/>
    <property type="evidence" value="ECO:0007669"/>
    <property type="project" value="InterPro"/>
</dbReference>
<evidence type="ECO:0000259" key="2">
    <source>
        <dbReference type="PROSITE" id="PS50048"/>
    </source>
</evidence>
<feature type="compositionally biased region" description="Low complexity" evidence="1">
    <location>
        <begin position="207"/>
        <end position="233"/>
    </location>
</feature>
<accession>A0A1X2IBU2</accession>
<dbReference type="PROSITE" id="PS00463">
    <property type="entry name" value="ZN2_CY6_FUNGAL_1"/>
    <property type="match status" value="1"/>
</dbReference>
<dbReference type="Pfam" id="PF00172">
    <property type="entry name" value="Zn_clus"/>
    <property type="match status" value="1"/>
</dbReference>
<feature type="compositionally biased region" description="Polar residues" evidence="1">
    <location>
        <begin position="365"/>
        <end position="383"/>
    </location>
</feature>
<dbReference type="PROSITE" id="PS50048">
    <property type="entry name" value="ZN2_CY6_FUNGAL_2"/>
    <property type="match status" value="1"/>
</dbReference>
<reference evidence="3 4" key="1">
    <citation type="submission" date="2016-07" db="EMBL/GenBank/DDBJ databases">
        <title>Pervasive Adenine N6-methylation of Active Genes in Fungi.</title>
        <authorList>
            <consortium name="DOE Joint Genome Institute"/>
            <person name="Mondo S.J."/>
            <person name="Dannebaum R.O."/>
            <person name="Kuo R.C."/>
            <person name="Labutti K."/>
            <person name="Haridas S."/>
            <person name="Kuo A."/>
            <person name="Salamov A."/>
            <person name="Ahrendt S.R."/>
            <person name="Lipzen A."/>
            <person name="Sullivan W."/>
            <person name="Andreopoulos W.B."/>
            <person name="Clum A."/>
            <person name="Lindquist E."/>
            <person name="Daum C."/>
            <person name="Ramamoorthy G.K."/>
            <person name="Gryganskyi A."/>
            <person name="Culley D."/>
            <person name="Magnuson J.K."/>
            <person name="James T.Y."/>
            <person name="O'Malley M.A."/>
            <person name="Stajich J.E."/>
            <person name="Spatafora J.W."/>
            <person name="Visel A."/>
            <person name="Grigoriev I.V."/>
        </authorList>
    </citation>
    <scope>NUCLEOTIDE SEQUENCE [LARGE SCALE GENOMIC DNA]</scope>
    <source>
        <strain evidence="3 4">NRRL 1336</strain>
    </source>
</reference>
<gene>
    <name evidence="3" type="ORF">BCR42DRAFT_467748</name>
</gene>
<dbReference type="InterPro" id="IPR036864">
    <property type="entry name" value="Zn2-C6_fun-type_DNA-bd_sf"/>
</dbReference>
<feature type="compositionally biased region" description="Low complexity" evidence="1">
    <location>
        <begin position="399"/>
        <end position="410"/>
    </location>
</feature>
<dbReference type="InterPro" id="IPR053181">
    <property type="entry name" value="EcdB-like_regulator"/>
</dbReference>
<dbReference type="GO" id="GO:0008270">
    <property type="term" value="F:zinc ion binding"/>
    <property type="evidence" value="ECO:0007669"/>
    <property type="project" value="InterPro"/>
</dbReference>
<dbReference type="EMBL" id="MCGE01000017">
    <property type="protein sequence ID" value="ORZ13278.1"/>
    <property type="molecule type" value="Genomic_DNA"/>
</dbReference>
<evidence type="ECO:0000313" key="3">
    <source>
        <dbReference type="EMBL" id="ORZ13278.1"/>
    </source>
</evidence>
<dbReference type="OrthoDB" id="39175at2759"/>
<protein>
    <recommendedName>
        <fullName evidence="2">Zn(2)-C6 fungal-type domain-containing protein</fullName>
    </recommendedName>
</protein>
<feature type="compositionally biased region" description="Basic and acidic residues" evidence="1">
    <location>
        <begin position="173"/>
        <end position="192"/>
    </location>
</feature>
<dbReference type="Proteomes" id="UP000193560">
    <property type="component" value="Unassembled WGS sequence"/>
</dbReference>
<proteinExistence type="predicted"/>
<dbReference type="CDD" id="cd00067">
    <property type="entry name" value="GAL4"/>
    <property type="match status" value="1"/>
</dbReference>
<name>A0A1X2IBU2_9FUNG</name>
<dbReference type="STRING" id="90262.A0A1X2IBU2"/>
<dbReference type="Gene3D" id="4.10.240.10">
    <property type="entry name" value="Zn(2)-C6 fungal-type DNA-binding domain"/>
    <property type="match status" value="1"/>
</dbReference>
<feature type="region of interest" description="Disordered" evidence="1">
    <location>
        <begin position="303"/>
        <end position="410"/>
    </location>
</feature>
<dbReference type="PANTHER" id="PTHR47785">
    <property type="entry name" value="ZN(II)2CYS6 TRANSCRIPTION FACTOR (EUROFUNG)-RELATED-RELATED"/>
    <property type="match status" value="1"/>
</dbReference>
<dbReference type="SUPFAM" id="SSF57701">
    <property type="entry name" value="Zn2/Cys6 DNA-binding domain"/>
    <property type="match status" value="1"/>
</dbReference>